<evidence type="ECO:0000259" key="4">
    <source>
        <dbReference type="PROSITE" id="PS50932"/>
    </source>
</evidence>
<dbReference type="PANTHER" id="PTHR30146">
    <property type="entry name" value="LACI-RELATED TRANSCRIPTIONAL REPRESSOR"/>
    <property type="match status" value="1"/>
</dbReference>
<dbReference type="Proteomes" id="UP000665020">
    <property type="component" value="Chromosome"/>
</dbReference>
<evidence type="ECO:0000313" key="5">
    <source>
        <dbReference type="EMBL" id="QTL97328.1"/>
    </source>
</evidence>
<reference evidence="5" key="1">
    <citation type="submission" date="2019-12" db="EMBL/GenBank/DDBJ databases">
        <authorList>
            <person name="zhang j."/>
            <person name="sun C.M."/>
        </authorList>
    </citation>
    <scope>NUCLEOTIDE SEQUENCE</scope>
    <source>
        <strain evidence="5">NS-1</strain>
    </source>
</reference>
<evidence type="ECO:0000256" key="1">
    <source>
        <dbReference type="ARBA" id="ARBA00023015"/>
    </source>
</evidence>
<dbReference type="PROSITE" id="PS50932">
    <property type="entry name" value="HTH_LACI_2"/>
    <property type="match status" value="1"/>
</dbReference>
<dbReference type="InterPro" id="IPR000843">
    <property type="entry name" value="HTH_LacI"/>
</dbReference>
<dbReference type="CDD" id="cd06267">
    <property type="entry name" value="PBP1_LacI_sugar_binding-like"/>
    <property type="match status" value="1"/>
</dbReference>
<dbReference type="PROSITE" id="PS00356">
    <property type="entry name" value="HTH_LACI_1"/>
    <property type="match status" value="1"/>
</dbReference>
<gene>
    <name evidence="5" type="ORF">GM661_04675</name>
</gene>
<proteinExistence type="predicted"/>
<protein>
    <submittedName>
        <fullName evidence="5">LacI family DNA-binding transcriptional regulator</fullName>
    </submittedName>
</protein>
<dbReference type="AlphaFoldDB" id="A0A8A7KCK1"/>
<dbReference type="PANTHER" id="PTHR30146:SF109">
    <property type="entry name" value="HTH-TYPE TRANSCRIPTIONAL REGULATOR GALS"/>
    <property type="match status" value="1"/>
</dbReference>
<dbReference type="SMART" id="SM00354">
    <property type="entry name" value="HTH_LACI"/>
    <property type="match status" value="1"/>
</dbReference>
<dbReference type="InterPro" id="IPR028082">
    <property type="entry name" value="Peripla_BP_I"/>
</dbReference>
<dbReference type="InterPro" id="IPR046335">
    <property type="entry name" value="LacI/GalR-like_sensor"/>
</dbReference>
<dbReference type="Pfam" id="PF00356">
    <property type="entry name" value="LacI"/>
    <property type="match status" value="1"/>
</dbReference>
<keyword evidence="3" id="KW-0804">Transcription</keyword>
<keyword evidence="2 5" id="KW-0238">DNA-binding</keyword>
<dbReference type="SUPFAM" id="SSF47413">
    <property type="entry name" value="lambda repressor-like DNA-binding domains"/>
    <property type="match status" value="1"/>
</dbReference>
<dbReference type="CDD" id="cd01392">
    <property type="entry name" value="HTH_LacI"/>
    <property type="match status" value="1"/>
</dbReference>
<keyword evidence="1" id="KW-0805">Transcription regulation</keyword>
<dbReference type="SUPFAM" id="SSF53822">
    <property type="entry name" value="Periplasmic binding protein-like I"/>
    <property type="match status" value="1"/>
</dbReference>
<dbReference type="Gene3D" id="1.10.260.40">
    <property type="entry name" value="lambda repressor-like DNA-binding domains"/>
    <property type="match status" value="1"/>
</dbReference>
<accession>A0A8A7KCK1</accession>
<keyword evidence="6" id="KW-1185">Reference proteome</keyword>
<evidence type="ECO:0000256" key="2">
    <source>
        <dbReference type="ARBA" id="ARBA00023125"/>
    </source>
</evidence>
<sequence>MAINNNKISIKDVAKLAGVSITTVSRVINNSKHPVSSKTRVEVQKAIKELNFQPNRLAQGLINNKSSIIGVIVHDISDTYFSEMVKGIEEVTFENDYIINIYNTDRDIHKELQAVNMLKANQAEAIVFTGGHLIDDFYDQQIRGYIKQLKQQGCYIISVNPYPYDIRDIDIGNKLATRTITEYLFNKGHENIAYVTGPAISHTTWERFSGYKDALKNKGLIFREEYVISGDFTFEGGRKAALELLNRISDITAVVTANDATALGLMWELKHNGVNIPEDVSVVGIGNIPETKYAYPPLTTIALPLFELGKKIGNCLMSKLLNNKVILEDIDVKIGLIERKSVKNLL</sequence>
<feature type="domain" description="HTH lacI-type" evidence="4">
    <location>
        <begin position="8"/>
        <end position="63"/>
    </location>
</feature>
<organism evidence="5 6">
    <name type="scientific">Iocasia fonsfrigidae</name>
    <dbReference type="NCBI Taxonomy" id="2682810"/>
    <lineage>
        <taxon>Bacteria</taxon>
        <taxon>Bacillati</taxon>
        <taxon>Bacillota</taxon>
        <taxon>Clostridia</taxon>
        <taxon>Halanaerobiales</taxon>
        <taxon>Halanaerobiaceae</taxon>
        <taxon>Iocasia</taxon>
    </lineage>
</organism>
<dbReference type="Pfam" id="PF13377">
    <property type="entry name" value="Peripla_BP_3"/>
    <property type="match status" value="1"/>
</dbReference>
<dbReference type="KEGG" id="ifn:GM661_04675"/>
<dbReference type="GO" id="GO:0003700">
    <property type="term" value="F:DNA-binding transcription factor activity"/>
    <property type="evidence" value="ECO:0007669"/>
    <property type="project" value="TreeGrafter"/>
</dbReference>
<evidence type="ECO:0000313" key="6">
    <source>
        <dbReference type="Proteomes" id="UP000665020"/>
    </source>
</evidence>
<dbReference type="RefSeq" id="WP_230868958.1">
    <property type="nucleotide sequence ID" value="NZ_CP046640.1"/>
</dbReference>
<evidence type="ECO:0000256" key="3">
    <source>
        <dbReference type="ARBA" id="ARBA00023163"/>
    </source>
</evidence>
<dbReference type="Gene3D" id="3.40.50.2300">
    <property type="match status" value="2"/>
</dbReference>
<dbReference type="InterPro" id="IPR010982">
    <property type="entry name" value="Lambda_DNA-bd_dom_sf"/>
</dbReference>
<dbReference type="EMBL" id="CP046640">
    <property type="protein sequence ID" value="QTL97328.1"/>
    <property type="molecule type" value="Genomic_DNA"/>
</dbReference>
<dbReference type="PRINTS" id="PR00036">
    <property type="entry name" value="HTHLACI"/>
</dbReference>
<dbReference type="GO" id="GO:0000976">
    <property type="term" value="F:transcription cis-regulatory region binding"/>
    <property type="evidence" value="ECO:0007669"/>
    <property type="project" value="TreeGrafter"/>
</dbReference>
<name>A0A8A7KCK1_9FIRM</name>